<feature type="compositionally biased region" description="Polar residues" evidence="1">
    <location>
        <begin position="14"/>
        <end position="24"/>
    </location>
</feature>
<proteinExistence type="predicted"/>
<name>A0A4D6KR06_VIGUN</name>
<organism evidence="2 3">
    <name type="scientific">Vigna unguiculata</name>
    <name type="common">Cowpea</name>
    <dbReference type="NCBI Taxonomy" id="3917"/>
    <lineage>
        <taxon>Eukaryota</taxon>
        <taxon>Viridiplantae</taxon>
        <taxon>Streptophyta</taxon>
        <taxon>Embryophyta</taxon>
        <taxon>Tracheophyta</taxon>
        <taxon>Spermatophyta</taxon>
        <taxon>Magnoliopsida</taxon>
        <taxon>eudicotyledons</taxon>
        <taxon>Gunneridae</taxon>
        <taxon>Pentapetalae</taxon>
        <taxon>rosids</taxon>
        <taxon>fabids</taxon>
        <taxon>Fabales</taxon>
        <taxon>Fabaceae</taxon>
        <taxon>Papilionoideae</taxon>
        <taxon>50 kb inversion clade</taxon>
        <taxon>NPAAA clade</taxon>
        <taxon>indigoferoid/millettioid clade</taxon>
        <taxon>Phaseoleae</taxon>
        <taxon>Vigna</taxon>
    </lineage>
</organism>
<reference evidence="2 3" key="1">
    <citation type="submission" date="2019-04" db="EMBL/GenBank/DDBJ databases">
        <title>An improved genome assembly and genetic linkage map for asparagus bean, Vigna unguiculata ssp. sesquipedialis.</title>
        <authorList>
            <person name="Xia Q."/>
            <person name="Zhang R."/>
            <person name="Dong Y."/>
        </authorList>
    </citation>
    <scope>NUCLEOTIDE SEQUENCE [LARGE SCALE GENOMIC DNA]</scope>
    <source>
        <tissue evidence="2">Leaf</tissue>
    </source>
</reference>
<dbReference type="Proteomes" id="UP000501690">
    <property type="component" value="Linkage Group LG1"/>
</dbReference>
<accession>A0A4D6KR06</accession>
<feature type="region of interest" description="Disordered" evidence="1">
    <location>
        <begin position="1"/>
        <end position="29"/>
    </location>
</feature>
<evidence type="ECO:0000313" key="2">
    <source>
        <dbReference type="EMBL" id="QCD79100.1"/>
    </source>
</evidence>
<sequence length="132" mass="15014">MIHQPRTSPHMASLTVSTEHTNLPRSYPHVRVTGYEPPRSYHHMSNTIHEPTRSWHNISRSKQNIIVSERTTHTTRNLMHSRLAHQLAPLGETGSDSLAVTARRQAPALSQRYYISITAWRSTPLPSGATRF</sequence>
<dbReference type="AlphaFoldDB" id="A0A4D6KR06"/>
<evidence type="ECO:0000256" key="1">
    <source>
        <dbReference type="SAM" id="MobiDB-lite"/>
    </source>
</evidence>
<gene>
    <name evidence="2" type="ORF">DEO72_LG1g2739</name>
</gene>
<dbReference type="EMBL" id="CP039345">
    <property type="protein sequence ID" value="QCD79100.1"/>
    <property type="molecule type" value="Genomic_DNA"/>
</dbReference>
<protein>
    <submittedName>
        <fullName evidence="2">Uncharacterized protein</fullName>
    </submittedName>
</protein>
<evidence type="ECO:0000313" key="3">
    <source>
        <dbReference type="Proteomes" id="UP000501690"/>
    </source>
</evidence>
<keyword evidence="3" id="KW-1185">Reference proteome</keyword>